<reference evidence="2" key="1">
    <citation type="submission" date="2022-11" db="EMBL/GenBank/DDBJ databases">
        <authorList>
            <person name="Morgan W.R."/>
            <person name="Tartar A."/>
        </authorList>
    </citation>
    <scope>NUCLEOTIDE SEQUENCE</scope>
    <source>
        <strain evidence="2">ARSEF 373</strain>
    </source>
</reference>
<dbReference type="PANTHER" id="PTHR23274:SF51">
    <property type="entry name" value="OS03G0423850 PROTEIN"/>
    <property type="match status" value="1"/>
</dbReference>
<dbReference type="InterPro" id="IPR049163">
    <property type="entry name" value="Pif1-like_2B_dom"/>
</dbReference>
<keyword evidence="3" id="KW-1185">Reference proteome</keyword>
<gene>
    <name evidence="2" type="ORF">N0F65_007779</name>
</gene>
<proteinExistence type="predicted"/>
<evidence type="ECO:0000259" key="1">
    <source>
        <dbReference type="Pfam" id="PF21530"/>
    </source>
</evidence>
<dbReference type="Pfam" id="PF21530">
    <property type="entry name" value="Pif1_2B_dom"/>
    <property type="match status" value="1"/>
</dbReference>
<dbReference type="GO" id="GO:0006260">
    <property type="term" value="P:DNA replication"/>
    <property type="evidence" value="ECO:0007669"/>
    <property type="project" value="TreeGrafter"/>
</dbReference>
<comment type="caution">
    <text evidence="2">The sequence shown here is derived from an EMBL/GenBank/DDBJ whole genome shotgun (WGS) entry which is preliminary data.</text>
</comment>
<evidence type="ECO:0000313" key="3">
    <source>
        <dbReference type="Proteomes" id="UP001146120"/>
    </source>
</evidence>
<dbReference type="GO" id="GO:0005657">
    <property type="term" value="C:replication fork"/>
    <property type="evidence" value="ECO:0007669"/>
    <property type="project" value="TreeGrafter"/>
</dbReference>
<protein>
    <recommendedName>
        <fullName evidence="1">DNA helicase Pif1-like 2B domain-containing protein</fullName>
    </recommendedName>
</protein>
<reference evidence="2" key="2">
    <citation type="journal article" date="2023" name="Microbiol Resour">
        <title>Decontamination and Annotation of the Draft Genome Sequence of the Oomycete Lagenidium giganteum ARSEF 373.</title>
        <authorList>
            <person name="Morgan W.R."/>
            <person name="Tartar A."/>
        </authorList>
    </citation>
    <scope>NUCLEOTIDE SEQUENCE</scope>
    <source>
        <strain evidence="2">ARSEF 373</strain>
    </source>
</reference>
<dbReference type="Proteomes" id="UP001146120">
    <property type="component" value="Unassembled WGS sequence"/>
</dbReference>
<organism evidence="2 3">
    <name type="scientific">Lagenidium giganteum</name>
    <dbReference type="NCBI Taxonomy" id="4803"/>
    <lineage>
        <taxon>Eukaryota</taxon>
        <taxon>Sar</taxon>
        <taxon>Stramenopiles</taxon>
        <taxon>Oomycota</taxon>
        <taxon>Peronosporomycetes</taxon>
        <taxon>Pythiales</taxon>
        <taxon>Pythiaceae</taxon>
    </lineage>
</organism>
<dbReference type="EMBL" id="DAKRPA010000211">
    <property type="protein sequence ID" value="DAZ95289.1"/>
    <property type="molecule type" value="Genomic_DNA"/>
</dbReference>
<name>A0AAV2YPJ2_9STRA</name>
<dbReference type="PANTHER" id="PTHR23274">
    <property type="entry name" value="DNA HELICASE-RELATED"/>
    <property type="match status" value="1"/>
</dbReference>
<accession>A0AAV2YPJ2</accession>
<dbReference type="AlphaFoldDB" id="A0AAV2YPJ2"/>
<dbReference type="SUPFAM" id="SSF52540">
    <property type="entry name" value="P-loop containing nucleoside triphosphate hydrolases"/>
    <property type="match status" value="1"/>
</dbReference>
<feature type="domain" description="DNA helicase Pif1-like 2B" evidence="1">
    <location>
        <begin position="1"/>
        <end position="23"/>
    </location>
</feature>
<sequence length="124" mass="14070">MLIRNLNAAQGLCNGTGLQVYRLSNNCIHVTLISDGNVLPFKLRRRQFPVQIAFAMIINKAQGQSVLHLEIYLPQPVFAHGQIHNVKVAVELINDGNAYTKNIVYAENSIHVFIRKRSTLKWVY</sequence>
<evidence type="ECO:0000313" key="2">
    <source>
        <dbReference type="EMBL" id="DAZ95289.1"/>
    </source>
</evidence>
<dbReference type="InterPro" id="IPR027417">
    <property type="entry name" value="P-loop_NTPase"/>
</dbReference>